<comment type="subcellular location">
    <subcellularLocation>
        <location evidence="1">Membrane</location>
        <topology evidence="1">Multi-pass membrane protein</topology>
    </subcellularLocation>
</comment>
<feature type="transmembrane region" description="Helical" evidence="6">
    <location>
        <begin position="133"/>
        <end position="153"/>
    </location>
</feature>
<reference evidence="9 10" key="1">
    <citation type="submission" date="2018-06" db="EMBL/GenBank/DDBJ databases">
        <authorList>
            <consortium name="Pathogen Informatics"/>
            <person name="Doyle S."/>
        </authorList>
    </citation>
    <scope>NUCLEOTIDE SEQUENCE [LARGE SCALE GENOMIC DNA]</scope>
    <source>
        <strain evidence="9 10">NCTC11997</strain>
    </source>
</reference>
<sequence length="475" mass="50571">MPKIKAKPSSSPKPQHTGTERPEAIGTKGLPKPQRYWAVIAIILAISVSVMDASIANLALPTISNDLGVPPHQSVWVVNAYLVTLIATTLPMSALGERIGFVSMFRSGISIFMFGSIICALSTNLPMLLTGRVINGLGGAVMMSIFGAMMRHIYPPREIANGISINAMVVGTTAVLSPALGAFIISIASWQWIFIIAIPLCILSLFFSHALPKVARVTSPYDFKSAFLNIITLGSFITGCDLVVSNTPVGIALLSLALICGIILWRFSSRLEAPLFPVDLFRIPTFKYAVIVSALCFGAAASAMLSLPFFYENTIGLATSTVGMLFMAWPVGSTLMARPAAYLSNKYPASILAAIGSTVMCCALSILILLPNDAWLGLYALCMFFCGVGFGFIQTPNNKTILLSTPIHRSGATGATQSSARVFGQSVGAACVAICFHLSVNHGVYYAITTGIVAVAISTLINLVRFFRGKDIEII</sequence>
<feature type="transmembrane region" description="Helical" evidence="6">
    <location>
        <begin position="376"/>
        <end position="393"/>
    </location>
</feature>
<keyword evidence="2 6" id="KW-0812">Transmembrane</keyword>
<evidence type="ECO:0000313" key="8">
    <source>
        <dbReference type="EMBL" id="QPT41359.1"/>
    </source>
</evidence>
<dbReference type="Gene3D" id="1.20.1720.10">
    <property type="entry name" value="Multidrug resistance protein D"/>
    <property type="match status" value="1"/>
</dbReference>
<dbReference type="InterPro" id="IPR020846">
    <property type="entry name" value="MFS_dom"/>
</dbReference>
<keyword evidence="11" id="KW-1185">Reference proteome</keyword>
<feature type="transmembrane region" description="Helical" evidence="6">
    <location>
        <begin position="446"/>
        <end position="467"/>
    </location>
</feature>
<evidence type="ECO:0000256" key="5">
    <source>
        <dbReference type="SAM" id="MobiDB-lite"/>
    </source>
</evidence>
<feature type="transmembrane region" description="Helical" evidence="6">
    <location>
        <begin position="250"/>
        <end position="267"/>
    </location>
</feature>
<evidence type="ECO:0000313" key="9">
    <source>
        <dbReference type="EMBL" id="SUA53695.1"/>
    </source>
</evidence>
<name>A0A378XEN4_9BURK</name>
<evidence type="ECO:0000256" key="2">
    <source>
        <dbReference type="ARBA" id="ARBA00022692"/>
    </source>
</evidence>
<feature type="transmembrane region" description="Helical" evidence="6">
    <location>
        <begin position="36"/>
        <end position="56"/>
    </location>
</feature>
<reference evidence="8 11" key="2">
    <citation type="submission" date="2020-12" db="EMBL/GenBank/DDBJ databases">
        <title>FDA dAtabase for Regulatory Grade micrObial Sequences (FDA-ARGOS): Supporting development and validation of Infectious Disease Dx tests.</title>
        <authorList>
            <person name="Sproer C."/>
            <person name="Gronow S."/>
            <person name="Severitt S."/>
            <person name="Schroder I."/>
            <person name="Tallon L."/>
            <person name="Sadzewicz L."/>
            <person name="Zhao X."/>
            <person name="Boylan J."/>
            <person name="Ott S."/>
            <person name="Bowen H."/>
            <person name="Vavikolanu K."/>
            <person name="Mehta A."/>
            <person name="Aluvathingal J."/>
            <person name="Nadendla S."/>
            <person name="Lowell S."/>
            <person name="Myers T."/>
            <person name="Yan Y."/>
            <person name="Sichtig H."/>
        </authorList>
    </citation>
    <scope>NUCLEOTIDE SEQUENCE [LARGE SCALE GENOMIC DNA]</scope>
    <source>
        <strain evidence="8 11">FDAARGOS_872</strain>
    </source>
</reference>
<dbReference type="CDD" id="cd17321">
    <property type="entry name" value="MFS_MMR_MDR_like"/>
    <property type="match status" value="1"/>
</dbReference>
<evidence type="ECO:0000313" key="11">
    <source>
        <dbReference type="Proteomes" id="UP000594903"/>
    </source>
</evidence>
<dbReference type="EMBL" id="UGSB01000001">
    <property type="protein sequence ID" value="SUA53695.1"/>
    <property type="molecule type" value="Genomic_DNA"/>
</dbReference>
<feature type="transmembrane region" description="Helical" evidence="6">
    <location>
        <begin position="76"/>
        <end position="96"/>
    </location>
</feature>
<dbReference type="AlphaFoldDB" id="A0A378XEN4"/>
<dbReference type="SUPFAM" id="SSF103473">
    <property type="entry name" value="MFS general substrate transporter"/>
    <property type="match status" value="1"/>
</dbReference>
<evidence type="ECO:0000256" key="3">
    <source>
        <dbReference type="ARBA" id="ARBA00022989"/>
    </source>
</evidence>
<feature type="transmembrane region" description="Helical" evidence="6">
    <location>
        <begin position="165"/>
        <end position="186"/>
    </location>
</feature>
<dbReference type="STRING" id="1122619.GCA_000373745_02497"/>
<dbReference type="PANTHER" id="PTHR23501">
    <property type="entry name" value="MAJOR FACILITATOR SUPERFAMILY"/>
    <property type="match status" value="1"/>
</dbReference>
<dbReference type="Gene3D" id="1.20.1250.20">
    <property type="entry name" value="MFS general substrate transporter like domains"/>
    <property type="match status" value="1"/>
</dbReference>
<proteinExistence type="predicted"/>
<evidence type="ECO:0000259" key="7">
    <source>
        <dbReference type="PROSITE" id="PS50850"/>
    </source>
</evidence>
<evidence type="ECO:0000313" key="10">
    <source>
        <dbReference type="Proteomes" id="UP000254603"/>
    </source>
</evidence>
<feature type="transmembrane region" description="Helical" evidence="6">
    <location>
        <begin position="422"/>
        <end position="440"/>
    </location>
</feature>
<dbReference type="EMBL" id="CP065725">
    <property type="protein sequence ID" value="QPT41359.1"/>
    <property type="molecule type" value="Genomic_DNA"/>
</dbReference>
<organism evidence="9 10">
    <name type="scientific">Oligella ureolytica</name>
    <dbReference type="NCBI Taxonomy" id="90244"/>
    <lineage>
        <taxon>Bacteria</taxon>
        <taxon>Pseudomonadati</taxon>
        <taxon>Pseudomonadota</taxon>
        <taxon>Betaproteobacteria</taxon>
        <taxon>Burkholderiales</taxon>
        <taxon>Alcaligenaceae</taxon>
        <taxon>Oligella</taxon>
    </lineage>
</organism>
<accession>A0A378XEN4</accession>
<evidence type="ECO:0000256" key="6">
    <source>
        <dbReference type="SAM" id="Phobius"/>
    </source>
</evidence>
<dbReference type="Proteomes" id="UP000594903">
    <property type="component" value="Chromosome"/>
</dbReference>
<feature type="transmembrane region" description="Helical" evidence="6">
    <location>
        <begin position="349"/>
        <end position="370"/>
    </location>
</feature>
<dbReference type="Pfam" id="PF07690">
    <property type="entry name" value="MFS_1"/>
    <property type="match status" value="1"/>
</dbReference>
<feature type="transmembrane region" description="Helical" evidence="6">
    <location>
        <begin position="317"/>
        <end position="337"/>
    </location>
</feature>
<dbReference type="InterPro" id="IPR036259">
    <property type="entry name" value="MFS_trans_sf"/>
</dbReference>
<evidence type="ECO:0000256" key="1">
    <source>
        <dbReference type="ARBA" id="ARBA00004141"/>
    </source>
</evidence>
<feature type="transmembrane region" description="Helical" evidence="6">
    <location>
        <begin position="108"/>
        <end position="127"/>
    </location>
</feature>
<gene>
    <name evidence="9" type="primary">hsrA</name>
    <name evidence="8" type="ORF">I6G29_06090</name>
    <name evidence="9" type="ORF">NCTC11997_01274</name>
</gene>
<keyword evidence="3 6" id="KW-1133">Transmembrane helix</keyword>
<keyword evidence="4 6" id="KW-0472">Membrane</keyword>
<dbReference type="GO" id="GO:0022857">
    <property type="term" value="F:transmembrane transporter activity"/>
    <property type="evidence" value="ECO:0007669"/>
    <property type="project" value="InterPro"/>
</dbReference>
<dbReference type="PRINTS" id="PR01036">
    <property type="entry name" value="TCRTETB"/>
</dbReference>
<feature type="region of interest" description="Disordered" evidence="5">
    <location>
        <begin position="1"/>
        <end position="28"/>
    </location>
</feature>
<dbReference type="PANTHER" id="PTHR23501:SF5">
    <property type="entry name" value="TRANSPORT PROTEIN"/>
    <property type="match status" value="1"/>
</dbReference>
<dbReference type="Proteomes" id="UP000254603">
    <property type="component" value="Unassembled WGS sequence"/>
</dbReference>
<protein>
    <submittedName>
        <fullName evidence="9">High-copy suppressor of rspA</fullName>
    </submittedName>
    <submittedName>
        <fullName evidence="8">MFS transporter</fullName>
    </submittedName>
</protein>
<dbReference type="InterPro" id="IPR011701">
    <property type="entry name" value="MFS"/>
</dbReference>
<feature type="transmembrane region" description="Helical" evidence="6">
    <location>
        <begin position="192"/>
        <end position="211"/>
    </location>
</feature>
<dbReference type="PROSITE" id="PS50850">
    <property type="entry name" value="MFS"/>
    <property type="match status" value="1"/>
</dbReference>
<evidence type="ECO:0000256" key="4">
    <source>
        <dbReference type="ARBA" id="ARBA00023136"/>
    </source>
</evidence>
<dbReference type="GO" id="GO:0005886">
    <property type="term" value="C:plasma membrane"/>
    <property type="evidence" value="ECO:0007669"/>
    <property type="project" value="TreeGrafter"/>
</dbReference>
<feature type="transmembrane region" description="Helical" evidence="6">
    <location>
        <begin position="223"/>
        <end position="244"/>
    </location>
</feature>
<feature type="transmembrane region" description="Helical" evidence="6">
    <location>
        <begin position="288"/>
        <end position="311"/>
    </location>
</feature>
<dbReference type="OrthoDB" id="9807274at2"/>
<feature type="domain" description="Major facilitator superfamily (MFS) profile" evidence="7">
    <location>
        <begin position="38"/>
        <end position="468"/>
    </location>
</feature>
<dbReference type="RefSeq" id="WP_018575678.1">
    <property type="nucleotide sequence ID" value="NZ_UGSB01000001.1"/>
</dbReference>